<keyword evidence="4" id="KW-1185">Reference proteome</keyword>
<feature type="region of interest" description="Disordered" evidence="1">
    <location>
        <begin position="50"/>
        <end position="102"/>
    </location>
</feature>
<protein>
    <submittedName>
        <fullName evidence="3">DNA repair protein rhp7</fullName>
    </submittedName>
</protein>
<dbReference type="GeneID" id="41987371"/>
<dbReference type="SMART" id="SM00367">
    <property type="entry name" value="LRR_CC"/>
    <property type="match status" value="3"/>
</dbReference>
<dbReference type="EMBL" id="QGMH01000159">
    <property type="protein sequence ID" value="TVY23846.1"/>
    <property type="molecule type" value="Genomic_DNA"/>
</dbReference>
<dbReference type="InterPro" id="IPR056451">
    <property type="entry name" value="Znf_Tbcl_Rhp7"/>
</dbReference>
<dbReference type="FunFam" id="3.80.10.10:FF:000601">
    <property type="entry name" value="DNA repair protein Rad7, protein"/>
    <property type="match status" value="1"/>
</dbReference>
<evidence type="ECO:0000256" key="1">
    <source>
        <dbReference type="SAM" id="MobiDB-lite"/>
    </source>
</evidence>
<comment type="caution">
    <text evidence="3">The sequence shown here is derived from an EMBL/GenBank/DDBJ whole genome shotgun (WGS) entry which is preliminary data.</text>
</comment>
<name>A0A8H8TYE8_9HELO</name>
<dbReference type="GO" id="GO:0031146">
    <property type="term" value="P:SCF-dependent proteasomal ubiquitin-dependent protein catabolic process"/>
    <property type="evidence" value="ECO:0007669"/>
    <property type="project" value="TreeGrafter"/>
</dbReference>
<organism evidence="3 4">
    <name type="scientific">Lachnellula hyalina</name>
    <dbReference type="NCBI Taxonomy" id="1316788"/>
    <lineage>
        <taxon>Eukaryota</taxon>
        <taxon>Fungi</taxon>
        <taxon>Dikarya</taxon>
        <taxon>Ascomycota</taxon>
        <taxon>Pezizomycotina</taxon>
        <taxon>Leotiomycetes</taxon>
        <taxon>Helotiales</taxon>
        <taxon>Lachnaceae</taxon>
        <taxon>Lachnellula</taxon>
    </lineage>
</organism>
<dbReference type="Pfam" id="PF23550">
    <property type="entry name" value="zf_Tbcl_Rhp7"/>
    <property type="match status" value="1"/>
</dbReference>
<proteinExistence type="predicted"/>
<feature type="region of interest" description="Disordered" evidence="1">
    <location>
        <begin position="1"/>
        <end position="29"/>
    </location>
</feature>
<dbReference type="AlphaFoldDB" id="A0A8H8TYE8"/>
<evidence type="ECO:0000313" key="3">
    <source>
        <dbReference type="EMBL" id="TVY23846.1"/>
    </source>
</evidence>
<evidence type="ECO:0000259" key="2">
    <source>
        <dbReference type="Pfam" id="PF23550"/>
    </source>
</evidence>
<reference evidence="3 4" key="1">
    <citation type="submission" date="2018-05" db="EMBL/GenBank/DDBJ databases">
        <title>Genome sequencing and assembly of the regulated plant pathogen Lachnellula willkommii and related sister species for the development of diagnostic species identification markers.</title>
        <authorList>
            <person name="Giroux E."/>
            <person name="Bilodeau G."/>
        </authorList>
    </citation>
    <scope>NUCLEOTIDE SEQUENCE [LARGE SCALE GENOMIC DNA]</scope>
    <source>
        <strain evidence="3 4">CBS 185.66</strain>
    </source>
</reference>
<accession>A0A8H8TYE8</accession>
<dbReference type="InterPro" id="IPR006553">
    <property type="entry name" value="Leu-rich_rpt_Cys-con_subtyp"/>
</dbReference>
<gene>
    <name evidence="3" type="primary">rhp7</name>
    <name evidence="3" type="ORF">LHYA1_G007173</name>
</gene>
<evidence type="ECO:0000313" key="4">
    <source>
        <dbReference type="Proteomes" id="UP000431533"/>
    </source>
</evidence>
<dbReference type="OrthoDB" id="1924287at2759"/>
<dbReference type="RefSeq" id="XP_031002634.1">
    <property type="nucleotide sequence ID" value="XM_031152104.1"/>
</dbReference>
<dbReference type="InterPro" id="IPR032675">
    <property type="entry name" value="LRR_dom_sf"/>
</dbReference>
<dbReference type="SUPFAM" id="SSF52047">
    <property type="entry name" value="RNI-like"/>
    <property type="match status" value="1"/>
</dbReference>
<sequence>MQGEPPATNTLTAERPDMKSLIWPRPPVNYKGGVVRRKRLLIGYVAAAAPPCTKTTGGKARQTKEGRKRTRKGELAERKSNTPNATPAGNQRAAAAPGRQIRGPQSALTDFLASHNISANQIRQDANARRAAALAAQQAVDATDNAPSPGMEADDSPAPAPARARRSESKAQSAKRKKDEEKAIAKIKASKTFQRRRQKYDSDDEMSDEDEAARAIFEERMAPLPDQMENCEDCGNRFRVTPYSRKGEDGGLLCPKCSKELDKEESRATKRRKTNAGRQRRQIQSNLLDGIYPGAKDLMTLCIETLAKNVDMAEDFGDLPPAMVERLSGILCKKREMRSDPLNLFLRPGNDTVTVYDGARLSSDDYIRIFQYCPTVKDLRLRDAVQFKNKVMDHFLSTKIKLEKLNLHGANLIDDERWNRFFKEKGENLKAFKLHYTDGHFGDEQLALLPKTCPNLTRLKIVHNQKVTDEGLEHIAKISSLVHLTINIYGQTSSPPYVEIINGVGPALRTLCIDKASIDDSVLEAIHENCQNIQKLRLTDNEFMTDRGFANLFSNWYNPPLTYIDFHKCRHIDSNDPRDNTNGIGFSSLGFEALMAHSGKTLKHIDINSCRHISLETFERVFAVDKKYLDLTFMNISFCQAVNDFVVGCIFRSCPNIKQLVVFGNFGVRSVKIPKGKILTGIPTAMGMQTEGTEDGEGRIAG</sequence>
<dbReference type="GO" id="GO:0019005">
    <property type="term" value="C:SCF ubiquitin ligase complex"/>
    <property type="evidence" value="ECO:0007669"/>
    <property type="project" value="TreeGrafter"/>
</dbReference>
<dbReference type="InterPro" id="IPR001611">
    <property type="entry name" value="Leu-rich_rpt"/>
</dbReference>
<feature type="domain" description="DNA repair protein rhp7 treble clef" evidence="2">
    <location>
        <begin position="225"/>
        <end position="263"/>
    </location>
</feature>
<dbReference type="Proteomes" id="UP000431533">
    <property type="component" value="Unassembled WGS sequence"/>
</dbReference>
<feature type="compositionally biased region" description="Low complexity" evidence="1">
    <location>
        <begin position="133"/>
        <end position="142"/>
    </location>
</feature>
<dbReference type="Pfam" id="PF13516">
    <property type="entry name" value="LRR_6"/>
    <property type="match status" value="1"/>
</dbReference>
<dbReference type="PANTHER" id="PTHR13318">
    <property type="entry name" value="PARTNER OF PAIRED, ISOFORM B-RELATED"/>
    <property type="match status" value="1"/>
</dbReference>
<feature type="region of interest" description="Disordered" evidence="1">
    <location>
        <begin position="133"/>
        <end position="210"/>
    </location>
</feature>
<dbReference type="Gene3D" id="3.80.10.10">
    <property type="entry name" value="Ribonuclease Inhibitor"/>
    <property type="match status" value="2"/>
</dbReference>